<name>A0A1J0GD67_9CLOT</name>
<sequence>MDYKQCRHCKETKELQQFNLNKSSRDGHQKYCKECNKYLNRRNKERKASKEGRVMLPYKSKKYSTVSDEELLQIIKDFFNEFKRAPTTCDFDNNDKYPHFKTYYRHFVYYKPDTLVSSWNDILSLAGVSPLDYRDFWSAWQYLVEISASILEGDCLFQYCGFGLDFKPDIYIPLKHKVIDAATSNYACKHKVKQYKKATAKGASVEYWCLNKNNRPGLNLPNLKYVFADEIILKLSELGYHKLCYDIKNLHLVYKDFNDTYKDHKKDYIIKKLKEFHLKNGRVPFTRDFLGNPDYPSSSAITHLFGTFNNALIASELTINTFANLPFDEKIAKDDLMNLINKLGRLPKWRELRPPNTTFTQKVYYKYWGSIENCITAIGLDYTHLKNSSIDLRVNSRLDSIIEFKTLYNRMPVISEFGAKNALPSYHWVCNNFGTYENLIIHLENLIDTNSNI</sequence>
<evidence type="ECO:0000313" key="2">
    <source>
        <dbReference type="Proteomes" id="UP000182569"/>
    </source>
</evidence>
<gene>
    <name evidence="1" type="ORF">A7L45_04030</name>
</gene>
<organism evidence="1 2">
    <name type="scientific">Clostridium estertheticum subsp. estertheticum</name>
    <dbReference type="NCBI Taxonomy" id="1552"/>
    <lineage>
        <taxon>Bacteria</taxon>
        <taxon>Bacillati</taxon>
        <taxon>Bacillota</taxon>
        <taxon>Clostridia</taxon>
        <taxon>Eubacteriales</taxon>
        <taxon>Clostridiaceae</taxon>
        <taxon>Clostridium</taxon>
    </lineage>
</organism>
<reference evidence="2" key="1">
    <citation type="journal article" date="2016" name="Front. Microbiol.">
        <title>Complete Genome Sequence of Clostridium estertheticum DSM 8809, a Microbe Identified in Spoiled Vacuum Packed Beef.</title>
        <authorList>
            <person name="Yu Z."/>
            <person name="Gunn L."/>
            <person name="Brennan E."/>
            <person name="Reid R."/>
            <person name="Wall P.G."/>
            <person name="Gaora O.P."/>
            <person name="Hurley D."/>
            <person name="Bolton D."/>
            <person name="Fanning S."/>
        </authorList>
    </citation>
    <scope>NUCLEOTIDE SEQUENCE [LARGE SCALE GENOMIC DNA]</scope>
    <source>
        <strain evidence="2">DSM 8809</strain>
    </source>
</reference>
<dbReference type="Proteomes" id="UP000182569">
    <property type="component" value="Chromosome"/>
</dbReference>
<dbReference type="InterPro" id="IPR041025">
    <property type="entry name" value="HNH_repeat"/>
</dbReference>
<proteinExistence type="predicted"/>
<dbReference type="Pfam" id="PF18780">
    <property type="entry name" value="HNH_repeat"/>
    <property type="match status" value="1"/>
</dbReference>
<keyword evidence="2" id="KW-1185">Reference proteome</keyword>
<dbReference type="KEGG" id="ceu:A7L45_04030"/>
<evidence type="ECO:0000313" key="1">
    <source>
        <dbReference type="EMBL" id="APC39287.1"/>
    </source>
</evidence>
<dbReference type="EMBL" id="CP015756">
    <property type="protein sequence ID" value="APC39287.1"/>
    <property type="molecule type" value="Genomic_DNA"/>
</dbReference>
<protein>
    <submittedName>
        <fullName evidence="1">Uncharacterized protein</fullName>
    </submittedName>
</protein>
<dbReference type="RefSeq" id="WP_071611580.1">
    <property type="nucleotide sequence ID" value="NZ_CP015756.1"/>
</dbReference>
<dbReference type="AlphaFoldDB" id="A0A1J0GD67"/>
<accession>A0A1J0GD67</accession>
<dbReference type="OrthoDB" id="2873040at2"/>